<dbReference type="InterPro" id="IPR011333">
    <property type="entry name" value="SKP1/BTB/POZ_sf"/>
</dbReference>
<evidence type="ECO:0000256" key="1">
    <source>
        <dbReference type="SAM" id="MobiDB-lite"/>
    </source>
</evidence>
<dbReference type="STRING" id="230819.A0A5C3KVD6"/>
<dbReference type="Gene3D" id="3.30.710.10">
    <property type="entry name" value="Potassium Channel Kv1.1, Chain A"/>
    <property type="match status" value="1"/>
</dbReference>
<name>A0A5C3KVD6_COPMA</name>
<sequence>MAQQNGGNTKRGRQQSNATAMTRNSKYYIPDGDLRISIGSTEFRVHSYFFSREATAFFPVTAGSTNDNKPPANNPTDRRDHQAIVLENVSVSEFERFLWVFYNEEFNIYETSLSEWLVIFKLASRWGFSKIGKFAMREIKKHQDNHSVVDWIVMFEQNEAPKEILLPLFAKLCMRDTTITDEEVFKLSPERAIQIFRIREDIRSPGGSSPVSPKIKEIDVFPSVERLLFRSESRRQHNGE</sequence>
<organism evidence="3 4">
    <name type="scientific">Coprinopsis marcescibilis</name>
    <name type="common">Agaric fungus</name>
    <name type="synonym">Psathyrella marcescibilis</name>
    <dbReference type="NCBI Taxonomy" id="230819"/>
    <lineage>
        <taxon>Eukaryota</taxon>
        <taxon>Fungi</taxon>
        <taxon>Dikarya</taxon>
        <taxon>Basidiomycota</taxon>
        <taxon>Agaricomycotina</taxon>
        <taxon>Agaricomycetes</taxon>
        <taxon>Agaricomycetidae</taxon>
        <taxon>Agaricales</taxon>
        <taxon>Agaricineae</taxon>
        <taxon>Psathyrellaceae</taxon>
        <taxon>Coprinopsis</taxon>
    </lineage>
</organism>
<protein>
    <recommendedName>
        <fullName evidence="2">BTB domain-containing protein</fullName>
    </recommendedName>
</protein>
<dbReference type="Proteomes" id="UP000307440">
    <property type="component" value="Unassembled WGS sequence"/>
</dbReference>
<proteinExistence type="predicted"/>
<dbReference type="EMBL" id="ML210205">
    <property type="protein sequence ID" value="TFK24170.1"/>
    <property type="molecule type" value="Genomic_DNA"/>
</dbReference>
<gene>
    <name evidence="3" type="ORF">FA15DRAFT_641447</name>
</gene>
<dbReference type="InterPro" id="IPR000210">
    <property type="entry name" value="BTB/POZ_dom"/>
</dbReference>
<dbReference type="PROSITE" id="PS50097">
    <property type="entry name" value="BTB"/>
    <property type="match status" value="1"/>
</dbReference>
<feature type="region of interest" description="Disordered" evidence="1">
    <location>
        <begin position="1"/>
        <end position="22"/>
    </location>
</feature>
<dbReference type="AlphaFoldDB" id="A0A5C3KVD6"/>
<dbReference type="OrthoDB" id="9997739at2759"/>
<evidence type="ECO:0000313" key="3">
    <source>
        <dbReference type="EMBL" id="TFK24170.1"/>
    </source>
</evidence>
<reference evidence="3 4" key="1">
    <citation type="journal article" date="2019" name="Nat. Ecol. Evol.">
        <title>Megaphylogeny resolves global patterns of mushroom evolution.</title>
        <authorList>
            <person name="Varga T."/>
            <person name="Krizsan K."/>
            <person name="Foldi C."/>
            <person name="Dima B."/>
            <person name="Sanchez-Garcia M."/>
            <person name="Sanchez-Ramirez S."/>
            <person name="Szollosi G.J."/>
            <person name="Szarkandi J.G."/>
            <person name="Papp V."/>
            <person name="Albert L."/>
            <person name="Andreopoulos W."/>
            <person name="Angelini C."/>
            <person name="Antonin V."/>
            <person name="Barry K.W."/>
            <person name="Bougher N.L."/>
            <person name="Buchanan P."/>
            <person name="Buyck B."/>
            <person name="Bense V."/>
            <person name="Catcheside P."/>
            <person name="Chovatia M."/>
            <person name="Cooper J."/>
            <person name="Damon W."/>
            <person name="Desjardin D."/>
            <person name="Finy P."/>
            <person name="Geml J."/>
            <person name="Haridas S."/>
            <person name="Hughes K."/>
            <person name="Justo A."/>
            <person name="Karasinski D."/>
            <person name="Kautmanova I."/>
            <person name="Kiss B."/>
            <person name="Kocsube S."/>
            <person name="Kotiranta H."/>
            <person name="LaButti K.M."/>
            <person name="Lechner B.E."/>
            <person name="Liimatainen K."/>
            <person name="Lipzen A."/>
            <person name="Lukacs Z."/>
            <person name="Mihaltcheva S."/>
            <person name="Morgado L.N."/>
            <person name="Niskanen T."/>
            <person name="Noordeloos M.E."/>
            <person name="Ohm R.A."/>
            <person name="Ortiz-Santana B."/>
            <person name="Ovrebo C."/>
            <person name="Racz N."/>
            <person name="Riley R."/>
            <person name="Savchenko A."/>
            <person name="Shiryaev A."/>
            <person name="Soop K."/>
            <person name="Spirin V."/>
            <person name="Szebenyi C."/>
            <person name="Tomsovsky M."/>
            <person name="Tulloss R.E."/>
            <person name="Uehling J."/>
            <person name="Grigoriev I.V."/>
            <person name="Vagvolgyi C."/>
            <person name="Papp T."/>
            <person name="Martin F.M."/>
            <person name="Miettinen O."/>
            <person name="Hibbett D.S."/>
            <person name="Nagy L.G."/>
        </authorList>
    </citation>
    <scope>NUCLEOTIDE SEQUENCE [LARGE SCALE GENOMIC DNA]</scope>
    <source>
        <strain evidence="3 4">CBS 121175</strain>
    </source>
</reference>
<feature type="domain" description="BTB" evidence="2">
    <location>
        <begin position="32"/>
        <end position="110"/>
    </location>
</feature>
<accession>A0A5C3KVD6</accession>
<evidence type="ECO:0000313" key="4">
    <source>
        <dbReference type="Proteomes" id="UP000307440"/>
    </source>
</evidence>
<keyword evidence="4" id="KW-1185">Reference proteome</keyword>
<evidence type="ECO:0000259" key="2">
    <source>
        <dbReference type="PROSITE" id="PS50097"/>
    </source>
</evidence>